<dbReference type="GO" id="GO:0051216">
    <property type="term" value="P:cartilage development"/>
    <property type="evidence" value="ECO:0007669"/>
    <property type="project" value="InterPro"/>
</dbReference>
<feature type="region of interest" description="Disordered" evidence="1">
    <location>
        <begin position="30"/>
        <end position="54"/>
    </location>
</feature>
<feature type="transmembrane region" description="Helical" evidence="2">
    <location>
        <begin position="86"/>
        <end position="109"/>
    </location>
</feature>
<keyword evidence="2" id="KW-1133">Transmembrane helix</keyword>
<dbReference type="Proteomes" id="UP000504630">
    <property type="component" value="Chromosome 17"/>
</dbReference>
<dbReference type="CTD" id="389084"/>
<dbReference type="PANTHER" id="PTHR28453:SF1">
    <property type="entry name" value="PROTEIN SNORC"/>
    <property type="match status" value="1"/>
</dbReference>
<sequence length="115" mass="12451">MVHSSSICRFLLLVLLGLLVAFVHTETVADSTTRDNQDTMSGEPPSDVTTKDPFQDMTEQSFTFDYEDTTHSQTLDEEEGVLGPGAITAIVIAVFLGASVLLALIVITLRKFTAS</sequence>
<dbReference type="RefSeq" id="XP_029308649.1">
    <property type="nucleotide sequence ID" value="XM_029452789.1"/>
</dbReference>
<evidence type="ECO:0000256" key="1">
    <source>
        <dbReference type="SAM" id="MobiDB-lite"/>
    </source>
</evidence>
<keyword evidence="3" id="KW-0732">Signal</keyword>
<name>A0A6J2RER5_COTGO</name>
<dbReference type="OrthoDB" id="8941387at2759"/>
<dbReference type="GeneID" id="115022008"/>
<reference evidence="5" key="1">
    <citation type="submission" date="2025-08" db="UniProtKB">
        <authorList>
            <consortium name="RefSeq"/>
        </authorList>
    </citation>
    <scope>IDENTIFICATION</scope>
</reference>
<keyword evidence="2" id="KW-0472">Membrane</keyword>
<keyword evidence="4" id="KW-1185">Reference proteome</keyword>
<dbReference type="AlphaFoldDB" id="A0A6J2RER5"/>
<evidence type="ECO:0000313" key="5">
    <source>
        <dbReference type="RefSeq" id="XP_029308649.1"/>
    </source>
</evidence>
<evidence type="ECO:0000313" key="4">
    <source>
        <dbReference type="Proteomes" id="UP000504630"/>
    </source>
</evidence>
<dbReference type="InterPro" id="IPR031500">
    <property type="entry name" value="SNORC"/>
</dbReference>
<feature type="signal peptide" evidence="3">
    <location>
        <begin position="1"/>
        <end position="25"/>
    </location>
</feature>
<dbReference type="Pfam" id="PF15756">
    <property type="entry name" value="DUF4690"/>
    <property type="match status" value="1"/>
</dbReference>
<gene>
    <name evidence="5" type="primary">snorc</name>
</gene>
<organism evidence="4 5">
    <name type="scientific">Cottoperca gobio</name>
    <name type="common">Frogmouth</name>
    <name type="synonym">Aphritis gobio</name>
    <dbReference type="NCBI Taxonomy" id="56716"/>
    <lineage>
        <taxon>Eukaryota</taxon>
        <taxon>Metazoa</taxon>
        <taxon>Chordata</taxon>
        <taxon>Craniata</taxon>
        <taxon>Vertebrata</taxon>
        <taxon>Euteleostomi</taxon>
        <taxon>Actinopterygii</taxon>
        <taxon>Neopterygii</taxon>
        <taxon>Teleostei</taxon>
        <taxon>Neoteleostei</taxon>
        <taxon>Acanthomorphata</taxon>
        <taxon>Eupercaria</taxon>
        <taxon>Perciformes</taxon>
        <taxon>Notothenioidei</taxon>
        <taxon>Bovichtidae</taxon>
        <taxon>Cottoperca</taxon>
    </lineage>
</organism>
<evidence type="ECO:0000256" key="2">
    <source>
        <dbReference type="SAM" id="Phobius"/>
    </source>
</evidence>
<accession>A0A6J2RER5</accession>
<dbReference type="KEGG" id="cgob:115022008"/>
<feature type="chain" id="PRO_5027107324" evidence="3">
    <location>
        <begin position="26"/>
        <end position="115"/>
    </location>
</feature>
<evidence type="ECO:0000256" key="3">
    <source>
        <dbReference type="SAM" id="SignalP"/>
    </source>
</evidence>
<dbReference type="PANTHER" id="PTHR28453">
    <property type="entry name" value="PROTEIN SNORC"/>
    <property type="match status" value="1"/>
</dbReference>
<proteinExistence type="predicted"/>
<keyword evidence="2" id="KW-0812">Transmembrane</keyword>
<dbReference type="InParanoid" id="A0A6J2RER5"/>
<protein>
    <submittedName>
        <fullName evidence="5">Protein SNORC</fullName>
    </submittedName>
</protein>